<evidence type="ECO:0000256" key="1">
    <source>
        <dbReference type="ARBA" id="ARBA00004613"/>
    </source>
</evidence>
<feature type="domain" description="Kazal-like" evidence="6">
    <location>
        <begin position="1"/>
        <end position="37"/>
    </location>
</feature>
<feature type="domain" description="Kazal-like" evidence="6">
    <location>
        <begin position="62"/>
        <end position="115"/>
    </location>
</feature>
<evidence type="ECO:0000313" key="8">
    <source>
        <dbReference type="RefSeq" id="XP_035294624.1"/>
    </source>
</evidence>
<evidence type="ECO:0000313" key="7">
    <source>
        <dbReference type="Proteomes" id="UP001108280"/>
    </source>
</evidence>
<dbReference type="PANTHER" id="PTHR21312">
    <property type="entry name" value="SERINE PROTEASE INHIBITOR"/>
    <property type="match status" value="1"/>
</dbReference>
<dbReference type="OrthoDB" id="328123at2759"/>
<protein>
    <submittedName>
        <fullName evidence="8">Serine protease inhibitor Kazal-type 10-like</fullName>
    </submittedName>
</protein>
<gene>
    <name evidence="8" type="primary">LOC113834070</name>
</gene>
<reference evidence="7" key="1">
    <citation type="journal article" date="2018" name="Biotechnol. Bioeng.">
        <title>A reference genome of the Chinese hamster based on a hybrid assembly strategy.</title>
        <authorList>
            <person name="Rupp O."/>
            <person name="MacDonald M.L."/>
            <person name="Li S."/>
            <person name="Dhiman H."/>
            <person name="Polson S."/>
            <person name="Griep S."/>
            <person name="Heffner K."/>
            <person name="Hernandez I."/>
            <person name="Brinkrolf K."/>
            <person name="Jadhav V."/>
            <person name="Samoudi M."/>
            <person name="Hao H."/>
            <person name="Kingham B."/>
            <person name="Goesmann A."/>
            <person name="Betenbaugh M.J."/>
            <person name="Lewis N.E."/>
            <person name="Borth N."/>
            <person name="Lee K.H."/>
        </authorList>
    </citation>
    <scope>NUCLEOTIDE SEQUENCE [LARGE SCALE GENOMIC DNA]</scope>
    <source>
        <strain evidence="7">17A/GY</strain>
    </source>
</reference>
<dbReference type="InterPro" id="IPR002350">
    <property type="entry name" value="Kazal_dom"/>
</dbReference>
<dbReference type="PROSITE" id="PS00282">
    <property type="entry name" value="KAZAL_1"/>
    <property type="match status" value="1"/>
</dbReference>
<reference evidence="7" key="2">
    <citation type="journal article" date="2020" name="Biotechnol. Bioeng.">
        <title>Chromosome-scale scaffolds for the Chinese hamster reference genome assembly to facilitate the study of the CHO epigenome.</title>
        <authorList>
            <person name="Hilliard W."/>
            <person name="MacDonald M."/>
            <person name="Lee K.H."/>
        </authorList>
    </citation>
    <scope>NUCLEOTIDE SEQUENCE [LARGE SCALE GENOMIC DNA]</scope>
    <source>
        <strain evidence="7">17A/GY</strain>
    </source>
</reference>
<evidence type="ECO:0000256" key="3">
    <source>
        <dbReference type="ARBA" id="ARBA00022690"/>
    </source>
</evidence>
<organism evidence="7 8">
    <name type="scientific">Cricetulus griseus</name>
    <name type="common">Chinese hamster</name>
    <name type="synonym">Cricetulus barabensis griseus</name>
    <dbReference type="NCBI Taxonomy" id="10029"/>
    <lineage>
        <taxon>Eukaryota</taxon>
        <taxon>Metazoa</taxon>
        <taxon>Chordata</taxon>
        <taxon>Craniata</taxon>
        <taxon>Vertebrata</taxon>
        <taxon>Euteleostomi</taxon>
        <taxon>Mammalia</taxon>
        <taxon>Eutheria</taxon>
        <taxon>Euarchontoglires</taxon>
        <taxon>Glires</taxon>
        <taxon>Rodentia</taxon>
        <taxon>Myomorpha</taxon>
        <taxon>Muroidea</taxon>
        <taxon>Cricetidae</taxon>
        <taxon>Cricetinae</taxon>
        <taxon>Cricetulus</taxon>
    </lineage>
</organism>
<dbReference type="PANTHER" id="PTHR21312:SF30">
    <property type="entry name" value="SERINE PROTEASE INHIBITOR KAZAL-TYPE 11-RELATED"/>
    <property type="match status" value="1"/>
</dbReference>
<dbReference type="SUPFAM" id="SSF100895">
    <property type="entry name" value="Kazal-type serine protease inhibitors"/>
    <property type="match status" value="2"/>
</dbReference>
<name>A0A9J7GRG2_CRIGR</name>
<reference evidence="8" key="3">
    <citation type="submission" date="2025-08" db="UniProtKB">
        <authorList>
            <consortium name="RefSeq"/>
        </authorList>
    </citation>
    <scope>IDENTIFICATION</scope>
    <source>
        <strain evidence="8">17A/GY</strain>
        <tissue evidence="8">Liver</tissue>
    </source>
</reference>
<dbReference type="GeneID" id="113834070"/>
<dbReference type="RefSeq" id="XP_035294624.1">
    <property type="nucleotide sequence ID" value="XM_035438733.1"/>
</dbReference>
<dbReference type="Proteomes" id="UP001108280">
    <property type="component" value="Chromosome 2"/>
</dbReference>
<keyword evidence="7" id="KW-1185">Reference proteome</keyword>
<keyword evidence="3 8" id="KW-0646">Protease inhibitor</keyword>
<dbReference type="PRINTS" id="PR00290">
    <property type="entry name" value="KAZALINHBTR"/>
</dbReference>
<accession>A0A9J7GRG2</accession>
<dbReference type="InterPro" id="IPR036058">
    <property type="entry name" value="Kazal_dom_sf"/>
</dbReference>
<dbReference type="CDD" id="cd00104">
    <property type="entry name" value="KAZAL_FS"/>
    <property type="match status" value="1"/>
</dbReference>
<sequence>MSQKSMCSKYSSKGHCTREYHAVCGSDGKTYANKCTFYKVVVPLNFYIVVNAEFLMQLHIPMDLIKPCSAYNPLGYCTREYEPVCGTDGITYTNKCIFCLAHKSSRASINLKHYG</sequence>
<dbReference type="SMART" id="SM00280">
    <property type="entry name" value="KAZAL"/>
    <property type="match status" value="2"/>
</dbReference>
<keyword evidence="5" id="KW-1015">Disulfide bond</keyword>
<evidence type="ECO:0000259" key="6">
    <source>
        <dbReference type="PROSITE" id="PS51465"/>
    </source>
</evidence>
<keyword evidence="4 8" id="KW-0722">Serine protease inhibitor</keyword>
<evidence type="ECO:0000256" key="2">
    <source>
        <dbReference type="ARBA" id="ARBA00022525"/>
    </source>
</evidence>
<dbReference type="FunFam" id="3.30.60.30:FF:000037">
    <property type="entry name" value="Ovomucoid"/>
    <property type="match status" value="1"/>
</dbReference>
<dbReference type="Gene3D" id="3.30.60.30">
    <property type="match status" value="2"/>
</dbReference>
<dbReference type="InterPro" id="IPR001239">
    <property type="entry name" value="Prot_inh_Kazal-m"/>
</dbReference>
<evidence type="ECO:0000256" key="4">
    <source>
        <dbReference type="ARBA" id="ARBA00022900"/>
    </source>
</evidence>
<evidence type="ECO:0000256" key="5">
    <source>
        <dbReference type="ARBA" id="ARBA00023157"/>
    </source>
</evidence>
<dbReference type="GO" id="GO:0004867">
    <property type="term" value="F:serine-type endopeptidase inhibitor activity"/>
    <property type="evidence" value="ECO:0007669"/>
    <property type="project" value="UniProtKB-KW"/>
</dbReference>
<dbReference type="GO" id="GO:0005576">
    <property type="term" value="C:extracellular region"/>
    <property type="evidence" value="ECO:0007669"/>
    <property type="project" value="UniProtKB-SubCell"/>
</dbReference>
<dbReference type="AlphaFoldDB" id="A0A9J7GRG2"/>
<dbReference type="Pfam" id="PF00050">
    <property type="entry name" value="Kazal_1"/>
    <property type="match status" value="2"/>
</dbReference>
<proteinExistence type="predicted"/>
<comment type="subcellular location">
    <subcellularLocation>
        <location evidence="1">Secreted</location>
    </subcellularLocation>
</comment>
<dbReference type="PROSITE" id="PS51465">
    <property type="entry name" value="KAZAL_2"/>
    <property type="match status" value="2"/>
</dbReference>
<dbReference type="KEGG" id="cge:113834070"/>
<keyword evidence="2" id="KW-0964">Secreted</keyword>